<dbReference type="GO" id="GO:0005635">
    <property type="term" value="C:nuclear envelope"/>
    <property type="evidence" value="ECO:0007669"/>
    <property type="project" value="TreeGrafter"/>
</dbReference>
<dbReference type="Proteomes" id="UP000521943">
    <property type="component" value="Unassembled WGS sequence"/>
</dbReference>
<organism evidence="10 11">
    <name type="scientific">Ephemerocybe angulata</name>
    <dbReference type="NCBI Taxonomy" id="980116"/>
    <lineage>
        <taxon>Eukaryota</taxon>
        <taxon>Fungi</taxon>
        <taxon>Dikarya</taxon>
        <taxon>Basidiomycota</taxon>
        <taxon>Agaricomycotina</taxon>
        <taxon>Agaricomycetes</taxon>
        <taxon>Agaricomycetidae</taxon>
        <taxon>Agaricales</taxon>
        <taxon>Agaricineae</taxon>
        <taxon>Psathyrellaceae</taxon>
        <taxon>Ephemerocybe</taxon>
    </lineage>
</organism>
<evidence type="ECO:0000256" key="9">
    <source>
        <dbReference type="SAM" id="MobiDB-lite"/>
    </source>
</evidence>
<dbReference type="PANTHER" id="PTHR23168:SF0">
    <property type="entry name" value="MITOTIC SPINDLE ASSEMBLY CHECKPOINT PROTEIN MAD1"/>
    <property type="match status" value="1"/>
</dbReference>
<dbReference type="OrthoDB" id="331602at2759"/>
<keyword evidence="5" id="KW-0498">Mitosis</keyword>
<feature type="coiled-coil region" evidence="8">
    <location>
        <begin position="529"/>
        <end position="595"/>
    </location>
</feature>
<evidence type="ECO:0000256" key="6">
    <source>
        <dbReference type="ARBA" id="ARBA00023242"/>
    </source>
</evidence>
<accession>A0A8H6HVB1</accession>
<dbReference type="GO" id="GO:0007094">
    <property type="term" value="P:mitotic spindle assembly checkpoint signaling"/>
    <property type="evidence" value="ECO:0007669"/>
    <property type="project" value="InterPro"/>
</dbReference>
<dbReference type="InterPro" id="IPR008672">
    <property type="entry name" value="Mad1"/>
</dbReference>
<feature type="compositionally biased region" description="Polar residues" evidence="9">
    <location>
        <begin position="37"/>
        <end position="46"/>
    </location>
</feature>
<evidence type="ECO:0000256" key="8">
    <source>
        <dbReference type="SAM" id="Coils"/>
    </source>
</evidence>
<keyword evidence="7" id="KW-0131">Cell cycle</keyword>
<protein>
    <recommendedName>
        <fullName evidence="3">Spindle assembly checkpoint component MAD1</fullName>
    </recommendedName>
</protein>
<reference evidence="10 11" key="1">
    <citation type="submission" date="2020-07" db="EMBL/GenBank/DDBJ databases">
        <title>Comparative genomics of pyrophilous fungi reveals a link between fire events and developmental genes.</title>
        <authorList>
            <consortium name="DOE Joint Genome Institute"/>
            <person name="Steindorff A.S."/>
            <person name="Carver A."/>
            <person name="Calhoun S."/>
            <person name="Stillman K."/>
            <person name="Liu H."/>
            <person name="Lipzen A."/>
            <person name="Pangilinan J."/>
            <person name="Labutti K."/>
            <person name="Bruns T.D."/>
            <person name="Grigoriev I.V."/>
        </authorList>
    </citation>
    <scope>NUCLEOTIDE SEQUENCE [LARGE SCALE GENOMIC DNA]</scope>
    <source>
        <strain evidence="10 11">CBS 144469</strain>
    </source>
</reference>
<dbReference type="SUPFAM" id="SSF75704">
    <property type="entry name" value="Mitotic arrest deficient-like 1, Mad1"/>
    <property type="match status" value="1"/>
</dbReference>
<evidence type="ECO:0000256" key="3">
    <source>
        <dbReference type="ARBA" id="ARBA00022019"/>
    </source>
</evidence>
<evidence type="ECO:0000256" key="5">
    <source>
        <dbReference type="ARBA" id="ARBA00022776"/>
    </source>
</evidence>
<gene>
    <name evidence="10" type="ORF">DFP72DRAFT_1070393</name>
</gene>
<feature type="coiled-coil region" evidence="8">
    <location>
        <begin position="412"/>
        <end position="497"/>
    </location>
</feature>
<evidence type="ECO:0000256" key="4">
    <source>
        <dbReference type="ARBA" id="ARBA00022618"/>
    </source>
</evidence>
<feature type="region of interest" description="Disordered" evidence="9">
    <location>
        <begin position="1"/>
        <end position="46"/>
    </location>
</feature>
<feature type="compositionally biased region" description="Basic and acidic residues" evidence="9">
    <location>
        <begin position="13"/>
        <end position="36"/>
    </location>
</feature>
<name>A0A8H6HVB1_9AGAR</name>
<dbReference type="GO" id="GO:0000776">
    <property type="term" value="C:kinetochore"/>
    <property type="evidence" value="ECO:0007669"/>
    <property type="project" value="TreeGrafter"/>
</dbReference>
<dbReference type="Pfam" id="PF05557">
    <property type="entry name" value="MAD"/>
    <property type="match status" value="1"/>
</dbReference>
<comment type="similarity">
    <text evidence="2">Belongs to the MAD1 family.</text>
</comment>
<dbReference type="PANTHER" id="PTHR23168">
    <property type="entry name" value="MITOTIC SPINDLE ASSEMBLY CHECKPOINT PROTEIN MAD1 MITOTIC ARREST DEFICIENT-LIKE PROTEIN 1"/>
    <property type="match status" value="1"/>
</dbReference>
<sequence>MNSENFKTPLNKPRFDTSRGTASKRDSLAAELERDPQFSTAKRQQRTQVFNSTISHANLERQLLAAQTANSELETKLREKELQIERLERDRRYLADREKEEREEKEREREAYDEAKRKSDSELRSLRTSLTTLREEHADLLDTHSSLTRSTTQTANSQKALITTLQHRVQLLEDEHSQARQIADERSRILANLQAEYDELSEQNDRLLQSVSEQENMGIVREELQKQASYLRNLESTNAKLSAELNVLRERHQSIEVLREEKRGLETKLVVMSEMREKVVRLEAELEAARGERQQWASKSSDSSMTQTLSELRLAHAKVLEEYGATAATLRQREAEVANLEQREVENQETIQDLEGQIRALSEERKRVESRTMLAEREVGYLEALLSSYKAEEAYENDASRPTVDETKLQHVQSLEALVGEYKSVNERLMQELETLENEFSLVSAASKSQVPSDAMEKVEKEKLVLRTTLAEQEKEIQAQLETIDKLEQTLFELSGEIAGGRHVPPNTRVLCMKENPDQEWVDLRQATMDRLKAENEALIKRLKELEDSGASTGAASHGEELVPRASWEQVNREREELQKQVTAREKRLTRLQEIFKAKSEEFREAISAIIGLKFAFFPNGQVRVTSLFDLGTSFIFQPLKGGGGMKMQLTEQTDRDESEGLQDLPNMIGYWIENEQCPPGFLASVTLECYEKWKENKELGAWNQ</sequence>
<keyword evidence="4" id="KW-0132">Cell division</keyword>
<feature type="region of interest" description="Disordered" evidence="9">
    <location>
        <begin position="97"/>
        <end position="123"/>
    </location>
</feature>
<keyword evidence="11" id="KW-1185">Reference proteome</keyword>
<feature type="coiled-coil region" evidence="8">
    <location>
        <begin position="155"/>
        <end position="299"/>
    </location>
</feature>
<comment type="caution">
    <text evidence="10">The sequence shown here is derived from an EMBL/GenBank/DDBJ whole genome shotgun (WGS) entry which is preliminary data.</text>
</comment>
<keyword evidence="8" id="KW-0175">Coiled coil</keyword>
<dbReference type="GO" id="GO:0051301">
    <property type="term" value="P:cell division"/>
    <property type="evidence" value="ECO:0007669"/>
    <property type="project" value="UniProtKB-KW"/>
</dbReference>
<dbReference type="GO" id="GO:0072686">
    <property type="term" value="C:mitotic spindle"/>
    <property type="evidence" value="ECO:0007669"/>
    <property type="project" value="TreeGrafter"/>
</dbReference>
<evidence type="ECO:0000313" key="11">
    <source>
        <dbReference type="Proteomes" id="UP000521943"/>
    </source>
</evidence>
<evidence type="ECO:0000313" key="10">
    <source>
        <dbReference type="EMBL" id="KAF6752446.1"/>
    </source>
</evidence>
<dbReference type="EMBL" id="JACGCI010000044">
    <property type="protein sequence ID" value="KAF6752446.1"/>
    <property type="molecule type" value="Genomic_DNA"/>
</dbReference>
<dbReference type="Gene3D" id="3.30.457.60">
    <property type="match status" value="1"/>
</dbReference>
<evidence type="ECO:0000256" key="1">
    <source>
        <dbReference type="ARBA" id="ARBA00004123"/>
    </source>
</evidence>
<dbReference type="Gene3D" id="6.10.250.90">
    <property type="match status" value="1"/>
</dbReference>
<dbReference type="GO" id="GO:0051315">
    <property type="term" value="P:attachment of mitotic spindle microtubules to kinetochore"/>
    <property type="evidence" value="ECO:0007669"/>
    <property type="project" value="TreeGrafter"/>
</dbReference>
<proteinExistence type="inferred from homology"/>
<comment type="subcellular location">
    <subcellularLocation>
        <location evidence="1">Nucleus</location>
    </subcellularLocation>
</comment>
<dbReference type="AlphaFoldDB" id="A0A8H6HVB1"/>
<keyword evidence="6" id="KW-0539">Nucleus</keyword>
<dbReference type="Gene3D" id="1.20.5.170">
    <property type="match status" value="1"/>
</dbReference>
<evidence type="ECO:0000256" key="2">
    <source>
        <dbReference type="ARBA" id="ARBA00008029"/>
    </source>
</evidence>
<evidence type="ECO:0000256" key="7">
    <source>
        <dbReference type="ARBA" id="ARBA00023306"/>
    </source>
</evidence>
<feature type="coiled-coil region" evidence="8">
    <location>
        <begin position="330"/>
        <end position="378"/>
    </location>
</feature>